<evidence type="ECO:0000256" key="1">
    <source>
        <dbReference type="SAM" id="Phobius"/>
    </source>
</evidence>
<keyword evidence="1" id="KW-0812">Transmembrane</keyword>
<dbReference type="Proteomes" id="UP000281474">
    <property type="component" value="Unassembled WGS sequence"/>
</dbReference>
<sequence length="77" mass="8867">MLLLPIRIGSSRKCRRCELQINDQKAACPHCHHLSEDEAMQLKALLKQESKVVHSGLRKWFIVIFILSVLLVLVTFI</sequence>
<comment type="caution">
    <text evidence="2">The sequence shown here is derived from an EMBL/GenBank/DDBJ whole genome shotgun (WGS) entry which is preliminary data.</text>
</comment>
<dbReference type="EMBL" id="QZEI01000029">
    <property type="protein sequence ID" value="RLV59677.1"/>
    <property type="molecule type" value="Genomic_DNA"/>
</dbReference>
<protein>
    <submittedName>
        <fullName evidence="2">Uncharacterized protein</fullName>
    </submittedName>
</protein>
<organism evidence="2 3">
    <name type="scientific">Parashewanella curva</name>
    <dbReference type="NCBI Taxonomy" id="2338552"/>
    <lineage>
        <taxon>Bacteria</taxon>
        <taxon>Pseudomonadati</taxon>
        <taxon>Pseudomonadota</taxon>
        <taxon>Gammaproteobacteria</taxon>
        <taxon>Alteromonadales</taxon>
        <taxon>Shewanellaceae</taxon>
        <taxon>Parashewanella</taxon>
    </lineage>
</organism>
<keyword evidence="3" id="KW-1185">Reference proteome</keyword>
<name>A0A3L8PW51_9GAMM</name>
<proteinExistence type="predicted"/>
<accession>A0A3L8PW51</accession>
<keyword evidence="1" id="KW-1133">Transmembrane helix</keyword>
<evidence type="ECO:0000313" key="2">
    <source>
        <dbReference type="EMBL" id="RLV59677.1"/>
    </source>
</evidence>
<feature type="transmembrane region" description="Helical" evidence="1">
    <location>
        <begin position="57"/>
        <end position="76"/>
    </location>
</feature>
<gene>
    <name evidence="2" type="ORF">D5018_11020</name>
</gene>
<reference evidence="2 3" key="1">
    <citation type="submission" date="2018-09" db="EMBL/GenBank/DDBJ databases">
        <title>Phylogeny of the Shewanellaceae, and recommendation for two new genera, Pseudoshewanella and Parashewanella.</title>
        <authorList>
            <person name="Wang G."/>
        </authorList>
    </citation>
    <scope>NUCLEOTIDE SEQUENCE [LARGE SCALE GENOMIC DNA]</scope>
    <source>
        <strain evidence="2 3">C51</strain>
    </source>
</reference>
<dbReference type="AlphaFoldDB" id="A0A3L8PW51"/>
<keyword evidence="1" id="KW-0472">Membrane</keyword>
<evidence type="ECO:0000313" key="3">
    <source>
        <dbReference type="Proteomes" id="UP000281474"/>
    </source>
</evidence>